<keyword evidence="2" id="KW-1133">Transmembrane helix</keyword>
<accession>A0A4S4B1M1</accession>
<evidence type="ECO:0000256" key="1">
    <source>
        <dbReference type="SAM" id="MobiDB-lite"/>
    </source>
</evidence>
<dbReference type="OrthoDB" id="5502479at2"/>
<name>A0A4S4B1M1_9RHOO</name>
<organism evidence="3 4">
    <name type="scientific">Pseudothauera nasutitermitis</name>
    <dbReference type="NCBI Taxonomy" id="2565930"/>
    <lineage>
        <taxon>Bacteria</taxon>
        <taxon>Pseudomonadati</taxon>
        <taxon>Pseudomonadota</taxon>
        <taxon>Betaproteobacteria</taxon>
        <taxon>Rhodocyclales</taxon>
        <taxon>Zoogloeaceae</taxon>
        <taxon>Pseudothauera</taxon>
    </lineage>
</organism>
<feature type="transmembrane region" description="Helical" evidence="2">
    <location>
        <begin position="12"/>
        <end position="32"/>
    </location>
</feature>
<feature type="compositionally biased region" description="Pro residues" evidence="1">
    <location>
        <begin position="40"/>
        <end position="60"/>
    </location>
</feature>
<keyword evidence="2" id="KW-0812">Transmembrane</keyword>
<dbReference type="InterPro" id="IPR021382">
    <property type="entry name" value="DUF3014"/>
</dbReference>
<evidence type="ECO:0000313" key="3">
    <source>
        <dbReference type="EMBL" id="THF66461.1"/>
    </source>
</evidence>
<evidence type="ECO:0000313" key="4">
    <source>
        <dbReference type="Proteomes" id="UP000308430"/>
    </source>
</evidence>
<proteinExistence type="predicted"/>
<dbReference type="AlphaFoldDB" id="A0A4S4B1M1"/>
<dbReference type="Pfam" id="PF11219">
    <property type="entry name" value="DUF3014"/>
    <property type="match status" value="1"/>
</dbReference>
<sequence>MVKEAKRVTSGRGGWIAALLLVVVAVVGYFLWTGSKEAPPPPVAGVEVPAPPPPPLPDVPAEPGTASGLIEPAPGYPPPQPEPEDDVEPLPALDESDAALQSALAGLPGLGEHLRLLISGNLVRRIVVTVDNLPGERLPIARAPLRQAEGAFRVTAETGAFTIAADNAARYTPYVRLAEAVPAQALVALYARFYPLFQEAYEELGYPSARFNDRLVAVIDHVVAAPEISGPIELVQPKIRYLFADPRLEALSAGQKIMIRMGPENARKIKAKLREIRALLAAGGERPAAD</sequence>
<dbReference type="RefSeq" id="WP_136347402.1">
    <property type="nucleotide sequence ID" value="NZ_SSOC01000002.1"/>
</dbReference>
<keyword evidence="2" id="KW-0472">Membrane</keyword>
<dbReference type="EMBL" id="SSOC01000002">
    <property type="protein sequence ID" value="THF66461.1"/>
    <property type="molecule type" value="Genomic_DNA"/>
</dbReference>
<feature type="region of interest" description="Disordered" evidence="1">
    <location>
        <begin position="40"/>
        <end position="90"/>
    </location>
</feature>
<keyword evidence="4" id="KW-1185">Reference proteome</keyword>
<dbReference type="Proteomes" id="UP000308430">
    <property type="component" value="Unassembled WGS sequence"/>
</dbReference>
<protein>
    <submittedName>
        <fullName evidence="3">DUF3014 domain-containing protein</fullName>
    </submittedName>
</protein>
<comment type="caution">
    <text evidence="3">The sequence shown here is derived from an EMBL/GenBank/DDBJ whole genome shotgun (WGS) entry which is preliminary data.</text>
</comment>
<evidence type="ECO:0000256" key="2">
    <source>
        <dbReference type="SAM" id="Phobius"/>
    </source>
</evidence>
<gene>
    <name evidence="3" type="ORF">E6C76_06365</name>
</gene>
<reference evidence="3 4" key="1">
    <citation type="submission" date="2019-04" db="EMBL/GenBank/DDBJ databases">
        <title>Azoarcus nasutitermitis sp. nov. isolated from termite nest.</title>
        <authorList>
            <person name="Lin S.-Y."/>
            <person name="Hameed A."/>
            <person name="Hsu Y.-H."/>
            <person name="Young C.-C."/>
        </authorList>
    </citation>
    <scope>NUCLEOTIDE SEQUENCE [LARGE SCALE GENOMIC DNA]</scope>
    <source>
        <strain evidence="3 4">CC-YHH838</strain>
    </source>
</reference>